<dbReference type="Proteomes" id="UP001152519">
    <property type="component" value="Unassembled WGS sequence"/>
</dbReference>
<name>A0A9W4E860_9ACTN</name>
<reference evidence="3" key="1">
    <citation type="submission" date="2021-05" db="EMBL/GenBank/DDBJ databases">
        <authorList>
            <person name="Arsene-Ploetze F."/>
        </authorList>
    </citation>
    <scope>NUCLEOTIDE SEQUENCE</scope>
    <source>
        <strain evidence="3">DSM 42138</strain>
    </source>
</reference>
<dbReference type="InterPro" id="IPR011990">
    <property type="entry name" value="TPR-like_helical_dom_sf"/>
</dbReference>
<dbReference type="InterPro" id="IPR001753">
    <property type="entry name" value="Enoyl-CoA_hydra/iso"/>
</dbReference>
<dbReference type="InterPro" id="IPR029045">
    <property type="entry name" value="ClpP/crotonase-like_dom_sf"/>
</dbReference>
<dbReference type="InterPro" id="IPR051683">
    <property type="entry name" value="Enoyl-CoA_Hydratase/Isomerase"/>
</dbReference>
<comment type="similarity">
    <text evidence="1">Belongs to the enoyl-CoA hydratase/isomerase family.</text>
</comment>
<dbReference type="RefSeq" id="WP_251492274.1">
    <property type="nucleotide sequence ID" value="NZ_CAJSLV010000060.1"/>
</dbReference>
<protein>
    <recommendedName>
        <fullName evidence="5">Enoyl-CoA hydratase</fullName>
    </recommendedName>
</protein>
<evidence type="ECO:0008006" key="5">
    <source>
        <dbReference type="Google" id="ProtNLM"/>
    </source>
</evidence>
<evidence type="ECO:0000256" key="2">
    <source>
        <dbReference type="SAM" id="MobiDB-lite"/>
    </source>
</evidence>
<dbReference type="AlphaFoldDB" id="A0A9W4E860"/>
<organism evidence="3 4">
    <name type="scientific">Actinacidiphila cocklensis</name>
    <dbReference type="NCBI Taxonomy" id="887465"/>
    <lineage>
        <taxon>Bacteria</taxon>
        <taxon>Bacillati</taxon>
        <taxon>Actinomycetota</taxon>
        <taxon>Actinomycetes</taxon>
        <taxon>Kitasatosporales</taxon>
        <taxon>Streptomycetaceae</taxon>
        <taxon>Actinacidiphila</taxon>
    </lineage>
</organism>
<dbReference type="Pfam" id="PF00378">
    <property type="entry name" value="ECH_1"/>
    <property type="match status" value="1"/>
</dbReference>
<evidence type="ECO:0000256" key="1">
    <source>
        <dbReference type="ARBA" id="ARBA00005254"/>
    </source>
</evidence>
<dbReference type="PANTHER" id="PTHR42964:SF1">
    <property type="entry name" value="POLYKETIDE BIOSYNTHESIS ENOYL-COA HYDRATASE PKSH-RELATED"/>
    <property type="match status" value="1"/>
</dbReference>
<dbReference type="GO" id="GO:0003824">
    <property type="term" value="F:catalytic activity"/>
    <property type="evidence" value="ECO:0007669"/>
    <property type="project" value="UniProtKB-ARBA"/>
</dbReference>
<accession>A0A9W4E860</accession>
<dbReference type="Gene3D" id="3.90.226.10">
    <property type="entry name" value="2-enoyl-CoA Hydratase, Chain A, domain 1"/>
    <property type="match status" value="1"/>
</dbReference>
<dbReference type="PANTHER" id="PTHR42964">
    <property type="entry name" value="ENOYL-COA HYDRATASE"/>
    <property type="match status" value="1"/>
</dbReference>
<dbReference type="Gene3D" id="1.25.40.10">
    <property type="entry name" value="Tetratricopeptide repeat domain"/>
    <property type="match status" value="1"/>
</dbReference>
<keyword evidence="4" id="KW-1185">Reference proteome</keyword>
<sequence>MTLTAPDAPAFTALDVRRDGAVLHVQLCSGPGNVLTAECIRELTTLLSAVRDESEVRVVILAGAGDDFCLGGDRRGITASLQADPSGAALRASTQGARELCEVLEALPAVTIARLHGRVVGAGLALAAFTDLRIAATTCQLRLPEIGLGMAPAWGGALGRLISEAGAARIRELLLTGAPVDAAAAGRMSLVHKVCGEEDLDAEVEAWARPLSRWPQQAVATTKLMLRAHAGRDRLVDGAPSTHSSWQRWPQPGRRRLPGPPRWPGRGPWLSAVRTHARLRVRHRGMGRTPSCTLPSGRTRHPYAPRMRLFRSRGRADASQVTRSPVSQATALYMAGRYVAAEAEARAVAAARSWRPDDQYALVASSIAALAMSAQGRQAEAAAAYDVLLPDFGRVFGAEDPQTLKLRSDRARVIAMLGRHAESEAECAAVGRGAATGAGPEMLLVAVAARIGLIFALNAQGRHVQAEELAREALGARHEADRFTLLLRLGLARSLNGQARHEAALAEAERADDLFRSLSEEERRSETGAVELAMATAVLGLGRRNEARTWAAAAHEACLVCFGPDHYYTAEARALLDRIDGDRTAADPLGAAPLD</sequence>
<dbReference type="SUPFAM" id="SSF48452">
    <property type="entry name" value="TPR-like"/>
    <property type="match status" value="1"/>
</dbReference>
<feature type="region of interest" description="Disordered" evidence="2">
    <location>
        <begin position="235"/>
        <end position="269"/>
    </location>
</feature>
<proteinExistence type="inferred from homology"/>
<dbReference type="CDD" id="cd06558">
    <property type="entry name" value="crotonase-like"/>
    <property type="match status" value="1"/>
</dbReference>
<dbReference type="EMBL" id="CAJSLV010000060">
    <property type="protein sequence ID" value="CAG6395264.1"/>
    <property type="molecule type" value="Genomic_DNA"/>
</dbReference>
<gene>
    <name evidence="3" type="ORF">SCOCK_300073</name>
</gene>
<comment type="caution">
    <text evidence="3">The sequence shown here is derived from an EMBL/GenBank/DDBJ whole genome shotgun (WGS) entry which is preliminary data.</text>
</comment>
<dbReference type="SUPFAM" id="SSF52096">
    <property type="entry name" value="ClpP/crotonase"/>
    <property type="match status" value="1"/>
</dbReference>
<evidence type="ECO:0000313" key="3">
    <source>
        <dbReference type="EMBL" id="CAG6395264.1"/>
    </source>
</evidence>
<evidence type="ECO:0000313" key="4">
    <source>
        <dbReference type="Proteomes" id="UP001152519"/>
    </source>
</evidence>